<dbReference type="PANTHER" id="PTHR13871">
    <property type="entry name" value="THIOREDOXIN"/>
    <property type="match status" value="1"/>
</dbReference>
<dbReference type="Pfam" id="PF13905">
    <property type="entry name" value="Thioredoxin_8"/>
    <property type="match status" value="2"/>
</dbReference>
<proteinExistence type="inferred from homology"/>
<dbReference type="InterPro" id="IPR045870">
    <property type="entry name" value="TryX_NRX_thioredoxin_dom"/>
</dbReference>
<evidence type="ECO:0000256" key="2">
    <source>
        <dbReference type="ARBA" id="ARBA00022737"/>
    </source>
</evidence>
<evidence type="ECO:0000256" key="5">
    <source>
        <dbReference type="ARBA" id="ARBA00025782"/>
    </source>
</evidence>
<keyword evidence="4" id="KW-0520">NAD</keyword>
<dbReference type="InterPro" id="IPR036249">
    <property type="entry name" value="Thioredoxin-like_sf"/>
</dbReference>
<organism evidence="9 10">
    <name type="scientific">Clitoria ternatea</name>
    <name type="common">Butterfly pea</name>
    <dbReference type="NCBI Taxonomy" id="43366"/>
    <lineage>
        <taxon>Eukaryota</taxon>
        <taxon>Viridiplantae</taxon>
        <taxon>Streptophyta</taxon>
        <taxon>Embryophyta</taxon>
        <taxon>Tracheophyta</taxon>
        <taxon>Spermatophyta</taxon>
        <taxon>Magnoliopsida</taxon>
        <taxon>eudicotyledons</taxon>
        <taxon>Gunneridae</taxon>
        <taxon>Pentapetalae</taxon>
        <taxon>rosids</taxon>
        <taxon>fabids</taxon>
        <taxon>Fabales</taxon>
        <taxon>Fabaceae</taxon>
        <taxon>Papilionoideae</taxon>
        <taxon>50 kb inversion clade</taxon>
        <taxon>NPAAA clade</taxon>
        <taxon>indigoferoid/millettioid clade</taxon>
        <taxon>Phaseoleae</taxon>
        <taxon>Clitoria</taxon>
    </lineage>
</organism>
<gene>
    <name evidence="9" type="ORF">RJT34_02010</name>
</gene>
<dbReference type="EMBL" id="JAYKXN010000001">
    <property type="protein sequence ID" value="KAK7317619.1"/>
    <property type="molecule type" value="Genomic_DNA"/>
</dbReference>
<evidence type="ECO:0000256" key="3">
    <source>
        <dbReference type="ARBA" id="ARBA00023002"/>
    </source>
</evidence>
<dbReference type="PANTHER" id="PTHR13871:SF96">
    <property type="entry name" value="THIOREDOXIN DOMAIN-CONTAINING PROTEIN"/>
    <property type="match status" value="1"/>
</dbReference>
<keyword evidence="2" id="KW-0677">Repeat</keyword>
<keyword evidence="10" id="KW-1185">Reference proteome</keyword>
<dbReference type="GO" id="GO:0004791">
    <property type="term" value="F:thioredoxin-disulfide reductase (NADPH) activity"/>
    <property type="evidence" value="ECO:0007669"/>
    <property type="project" value="InterPro"/>
</dbReference>
<evidence type="ECO:0000256" key="7">
    <source>
        <dbReference type="ARBA" id="ARBA00047804"/>
    </source>
</evidence>
<sequence length="349" mass="39792">MEDVVVTYDIHSLLASPQRDFLIRNNADPVKIDSLNGKRVGLYFSASWCGPCQIFTPKLEEVYNEVAPKGDFEIVFVSSDWDEGSFRIYFSKMPWLAIPFSDSETRGRLDELFHVKENGIPRLALLDETRKVVTENGVDLIYEHGVEAYPFTLARIQEFKHREEEAKRNQTLRSILVSPSRDFVISSNGNKTLVSELEGKTVGLYFSMFSYRSSIEFTPRLVEVYEKLKAKGEDFEVVLIPLDYNEESFKEGLKSVPWLTLPFKDESISKLFRYFDISALPTLVIVGPDEKTLQPNAADAILNHGIAAFPFTPEKFAQLEEIRKAKDDSKKEEKSKDAWVCDGQVCTKA</sequence>
<evidence type="ECO:0000256" key="6">
    <source>
        <dbReference type="ARBA" id="ARBA00047388"/>
    </source>
</evidence>
<dbReference type="AlphaFoldDB" id="A0AAN9KKV4"/>
<dbReference type="CDD" id="cd03009">
    <property type="entry name" value="TryX_like_TryX_NRX"/>
    <property type="match status" value="1"/>
</dbReference>
<accession>A0AAN9KKV4</accession>
<comment type="caution">
    <text evidence="9">The sequence shown here is derived from an EMBL/GenBank/DDBJ whole genome shotgun (WGS) entry which is preliminary data.</text>
</comment>
<comment type="catalytic activity">
    <reaction evidence="7">
        <text>[protein]-dithiol + NADP(+) = [protein]-disulfide + NADPH + H(+)</text>
        <dbReference type="Rhea" id="RHEA:18753"/>
        <dbReference type="Rhea" id="RHEA-COMP:10593"/>
        <dbReference type="Rhea" id="RHEA-COMP:10594"/>
        <dbReference type="ChEBI" id="CHEBI:15378"/>
        <dbReference type="ChEBI" id="CHEBI:29950"/>
        <dbReference type="ChEBI" id="CHEBI:50058"/>
        <dbReference type="ChEBI" id="CHEBI:57783"/>
        <dbReference type="ChEBI" id="CHEBI:58349"/>
        <dbReference type="EC" id="1.8.1.8"/>
    </reaction>
</comment>
<feature type="domain" description="Thioredoxin" evidence="8">
    <location>
        <begin position="12"/>
        <end position="161"/>
    </location>
</feature>
<evidence type="ECO:0000313" key="10">
    <source>
        <dbReference type="Proteomes" id="UP001359559"/>
    </source>
</evidence>
<dbReference type="Gene3D" id="3.40.30.10">
    <property type="entry name" value="Glutaredoxin"/>
    <property type="match status" value="2"/>
</dbReference>
<dbReference type="EC" id="1.8.1.8" evidence="1"/>
<dbReference type="InterPro" id="IPR052259">
    <property type="entry name" value="Nucleoredoxin-like"/>
</dbReference>
<reference evidence="9 10" key="1">
    <citation type="submission" date="2024-01" db="EMBL/GenBank/DDBJ databases">
        <title>The genomes of 5 underutilized Papilionoideae crops provide insights into root nodulation and disease resistance.</title>
        <authorList>
            <person name="Yuan L."/>
        </authorList>
    </citation>
    <scope>NUCLEOTIDE SEQUENCE [LARGE SCALE GENOMIC DNA]</scope>
    <source>
        <strain evidence="9">LY-2023</strain>
        <tissue evidence="9">Leaf</tissue>
    </source>
</reference>
<dbReference type="InterPro" id="IPR012336">
    <property type="entry name" value="Thioredoxin-like_fold"/>
</dbReference>
<evidence type="ECO:0000259" key="8">
    <source>
        <dbReference type="PROSITE" id="PS51352"/>
    </source>
</evidence>
<comment type="catalytic activity">
    <reaction evidence="6">
        <text>[protein]-dithiol + NAD(+) = [protein]-disulfide + NADH + H(+)</text>
        <dbReference type="Rhea" id="RHEA:18749"/>
        <dbReference type="Rhea" id="RHEA-COMP:10593"/>
        <dbReference type="Rhea" id="RHEA-COMP:10594"/>
        <dbReference type="ChEBI" id="CHEBI:15378"/>
        <dbReference type="ChEBI" id="CHEBI:29950"/>
        <dbReference type="ChEBI" id="CHEBI:50058"/>
        <dbReference type="ChEBI" id="CHEBI:57540"/>
        <dbReference type="ChEBI" id="CHEBI:57945"/>
        <dbReference type="EC" id="1.8.1.8"/>
    </reaction>
</comment>
<evidence type="ECO:0000256" key="1">
    <source>
        <dbReference type="ARBA" id="ARBA00012612"/>
    </source>
</evidence>
<keyword evidence="3" id="KW-0560">Oxidoreductase</keyword>
<evidence type="ECO:0000313" key="9">
    <source>
        <dbReference type="EMBL" id="KAK7317619.1"/>
    </source>
</evidence>
<dbReference type="SUPFAM" id="SSF52833">
    <property type="entry name" value="Thioredoxin-like"/>
    <property type="match status" value="2"/>
</dbReference>
<comment type="similarity">
    <text evidence="5">Belongs to the nucleoredoxin family.</text>
</comment>
<dbReference type="Proteomes" id="UP001359559">
    <property type="component" value="Unassembled WGS sequence"/>
</dbReference>
<name>A0AAN9KKV4_CLITE</name>
<evidence type="ECO:0000256" key="4">
    <source>
        <dbReference type="ARBA" id="ARBA00023027"/>
    </source>
</evidence>
<dbReference type="InterPro" id="IPR013766">
    <property type="entry name" value="Thioredoxin_domain"/>
</dbReference>
<protein>
    <recommendedName>
        <fullName evidence="1">protein-disulfide reductase</fullName>
        <ecNumber evidence="1">1.8.1.8</ecNumber>
    </recommendedName>
</protein>
<dbReference type="PROSITE" id="PS51352">
    <property type="entry name" value="THIOREDOXIN_2"/>
    <property type="match status" value="1"/>
</dbReference>